<reference evidence="1 2" key="1">
    <citation type="submission" date="2023-07" db="EMBL/GenBank/DDBJ databases">
        <title>Sequencing the genomes of 1000 actinobacteria strains.</title>
        <authorList>
            <person name="Klenk H.-P."/>
        </authorList>
    </citation>
    <scope>NUCLEOTIDE SEQUENCE [LARGE SCALE GENOMIC DNA]</scope>
    <source>
        <strain evidence="1 2">DSM 46740</strain>
    </source>
</reference>
<dbReference type="EMBL" id="JAUSQU010000001">
    <property type="protein sequence ID" value="MDP9849133.1"/>
    <property type="molecule type" value="Genomic_DNA"/>
</dbReference>
<sequence length="43" mass="4819">MTSGWSCPFVAGVRRWWVPPATTANSSPCMHFTSITCVTYRPQ</sequence>
<proteinExistence type="predicted"/>
<keyword evidence="2" id="KW-1185">Reference proteome</keyword>
<comment type="caution">
    <text evidence="1">The sequence shown here is derived from an EMBL/GenBank/DDBJ whole genome shotgun (WGS) entry which is preliminary data.</text>
</comment>
<gene>
    <name evidence="1" type="ORF">J2853_008344</name>
</gene>
<name>A0ABT9QQX3_9ACTN</name>
<dbReference type="Proteomes" id="UP001225356">
    <property type="component" value="Unassembled WGS sequence"/>
</dbReference>
<accession>A0ABT9QQX3</accession>
<evidence type="ECO:0000313" key="1">
    <source>
        <dbReference type="EMBL" id="MDP9849133.1"/>
    </source>
</evidence>
<organism evidence="1 2">
    <name type="scientific">Streptosporangium lutulentum</name>
    <dbReference type="NCBI Taxonomy" id="1461250"/>
    <lineage>
        <taxon>Bacteria</taxon>
        <taxon>Bacillati</taxon>
        <taxon>Actinomycetota</taxon>
        <taxon>Actinomycetes</taxon>
        <taxon>Streptosporangiales</taxon>
        <taxon>Streptosporangiaceae</taxon>
        <taxon>Streptosporangium</taxon>
    </lineage>
</organism>
<protein>
    <submittedName>
        <fullName evidence="1">Uncharacterized protein</fullName>
    </submittedName>
</protein>
<evidence type="ECO:0000313" key="2">
    <source>
        <dbReference type="Proteomes" id="UP001225356"/>
    </source>
</evidence>